<comment type="caution">
    <text evidence="1">The sequence shown here is derived from an EMBL/GenBank/DDBJ whole genome shotgun (WGS) entry which is preliminary data.</text>
</comment>
<dbReference type="EMBL" id="VDFW01000026">
    <property type="protein sequence ID" value="TNC22526.1"/>
    <property type="molecule type" value="Genomic_DNA"/>
</dbReference>
<reference evidence="1 2" key="1">
    <citation type="submission" date="2019-06" db="EMBL/GenBank/DDBJ databases">
        <title>Amycolatopsis alkalitolerans sp. nov., isolated from Gastrodia elata Blume.</title>
        <authorList>
            <person name="Narsing Rao M.P."/>
            <person name="Li W.J."/>
        </authorList>
    </citation>
    <scope>NUCLEOTIDE SEQUENCE [LARGE SCALE GENOMIC DNA]</scope>
    <source>
        <strain evidence="1 2">SYSUP0005</strain>
    </source>
</reference>
<gene>
    <name evidence="1" type="ORF">FG385_25255</name>
</gene>
<sequence length="96" mass="10458">MHFEITGNDPAEVRACYNRAVAVAVVRGPVGGLALLEPPDADDRMSRHHRLHAVRTHLLEMAGERQAAEAGYRMAARLITSLPDISSTARPAQCSR</sequence>
<evidence type="ECO:0000313" key="1">
    <source>
        <dbReference type="EMBL" id="TNC22526.1"/>
    </source>
</evidence>
<dbReference type="Proteomes" id="UP000305546">
    <property type="component" value="Unassembled WGS sequence"/>
</dbReference>
<name>A0A5C4LVG7_9PSEU</name>
<dbReference type="AlphaFoldDB" id="A0A5C4LVG7"/>
<proteinExistence type="predicted"/>
<keyword evidence="2" id="KW-1185">Reference proteome</keyword>
<protein>
    <submittedName>
        <fullName evidence="1">Uncharacterized protein</fullName>
    </submittedName>
</protein>
<accession>A0A5C4LVG7</accession>
<organism evidence="1 2">
    <name type="scientific">Amycolatopsis alkalitolerans</name>
    <dbReference type="NCBI Taxonomy" id="2547244"/>
    <lineage>
        <taxon>Bacteria</taxon>
        <taxon>Bacillati</taxon>
        <taxon>Actinomycetota</taxon>
        <taxon>Actinomycetes</taxon>
        <taxon>Pseudonocardiales</taxon>
        <taxon>Pseudonocardiaceae</taxon>
        <taxon>Amycolatopsis</taxon>
    </lineage>
</organism>
<dbReference type="RefSeq" id="WP_139099278.1">
    <property type="nucleotide sequence ID" value="NZ_VDFW01000026.1"/>
</dbReference>
<evidence type="ECO:0000313" key="2">
    <source>
        <dbReference type="Proteomes" id="UP000305546"/>
    </source>
</evidence>